<reference evidence="2 3" key="1">
    <citation type="journal article" date="2019" name="Int. J. Syst. Evol. Microbiol.">
        <title>The Global Catalogue of Microorganisms (GCM) 10K type strain sequencing project: providing services to taxonomists for standard genome sequencing and annotation.</title>
        <authorList>
            <consortium name="The Broad Institute Genomics Platform"/>
            <consortium name="The Broad Institute Genome Sequencing Center for Infectious Disease"/>
            <person name="Wu L."/>
            <person name="Ma J."/>
        </authorList>
    </citation>
    <scope>NUCLEOTIDE SEQUENCE [LARGE SCALE GENOMIC DNA]</scope>
    <source>
        <strain evidence="2 3">CGMCC 1.12230</strain>
    </source>
</reference>
<organism evidence="2 3">
    <name type="scientific">Haloarchaeobius amylolyticus</name>
    <dbReference type="NCBI Taxonomy" id="1198296"/>
    <lineage>
        <taxon>Archaea</taxon>
        <taxon>Methanobacteriati</taxon>
        <taxon>Methanobacteriota</taxon>
        <taxon>Stenosarchaea group</taxon>
        <taxon>Halobacteria</taxon>
        <taxon>Halobacteriales</taxon>
        <taxon>Halorubellaceae</taxon>
        <taxon>Haloarchaeobius</taxon>
    </lineage>
</organism>
<keyword evidence="3" id="KW-1185">Reference proteome</keyword>
<sequence>MVPENTEQQLLVEYEIPEDESVSMAAIHAVSSLMECEPWELIPLYETIDPDMLDELCESRQNGSVKFVYSDFHITVEGGEYLLLRPADHNRK</sequence>
<proteinExistence type="predicted"/>
<gene>
    <name evidence="2" type="ORF">ACFR99_09930</name>
</gene>
<dbReference type="Proteomes" id="UP001597076">
    <property type="component" value="Unassembled WGS sequence"/>
</dbReference>
<evidence type="ECO:0000313" key="2">
    <source>
        <dbReference type="EMBL" id="MFD1563867.1"/>
    </source>
</evidence>
<accession>A0ABD6BH69</accession>
<protein>
    <submittedName>
        <fullName evidence="2">HalOD1 output domain-containing protein</fullName>
    </submittedName>
</protein>
<feature type="domain" description="Halobacterial output" evidence="1">
    <location>
        <begin position="18"/>
        <end position="79"/>
    </location>
</feature>
<evidence type="ECO:0000313" key="3">
    <source>
        <dbReference type="Proteomes" id="UP001597076"/>
    </source>
</evidence>
<dbReference type="RefSeq" id="WP_390286827.1">
    <property type="nucleotide sequence ID" value="NZ_JBHUDI010000005.1"/>
</dbReference>
<comment type="caution">
    <text evidence="2">The sequence shown here is derived from an EMBL/GenBank/DDBJ whole genome shotgun (WGS) entry which is preliminary data.</text>
</comment>
<dbReference type="Pfam" id="PF18545">
    <property type="entry name" value="HalOD1"/>
    <property type="match status" value="1"/>
</dbReference>
<dbReference type="EMBL" id="JBHUDI010000005">
    <property type="protein sequence ID" value="MFD1563867.1"/>
    <property type="molecule type" value="Genomic_DNA"/>
</dbReference>
<dbReference type="InterPro" id="IPR040624">
    <property type="entry name" value="HalOD1"/>
</dbReference>
<name>A0ABD6BH69_9EURY</name>
<dbReference type="AlphaFoldDB" id="A0ABD6BH69"/>
<evidence type="ECO:0000259" key="1">
    <source>
        <dbReference type="Pfam" id="PF18545"/>
    </source>
</evidence>